<evidence type="ECO:0000256" key="8">
    <source>
        <dbReference type="ARBA" id="ARBA00023136"/>
    </source>
</evidence>
<feature type="transmembrane region" description="Helical" evidence="12">
    <location>
        <begin position="145"/>
        <end position="166"/>
    </location>
</feature>
<dbReference type="InParanoid" id="A0A803JNF6"/>
<dbReference type="InterPro" id="IPR019184">
    <property type="entry name" value="Uncharacterised_TM-17"/>
</dbReference>
<dbReference type="PANTHER" id="PTHR13531">
    <property type="entry name" value="GEO07735P1-RELATED-RELATED"/>
    <property type="match status" value="1"/>
</dbReference>
<feature type="transmembrane region" description="Helical" evidence="12">
    <location>
        <begin position="113"/>
        <end position="133"/>
    </location>
</feature>
<comment type="subunit">
    <text evidence="2">Part of the tectonic-like complex (also named B9 complex).</text>
</comment>
<reference evidence="13" key="1">
    <citation type="journal article" date="2010" name="Science">
        <title>The genome of the Western clawed frog Xenopus tropicalis.</title>
        <authorList>
            <person name="Hellsten U."/>
            <person name="Harland R.M."/>
            <person name="Gilchrist M.J."/>
            <person name="Hendrix D."/>
            <person name="Jurka J."/>
            <person name="Kapitonov V."/>
            <person name="Ovcharenko I."/>
            <person name="Putnam N.H."/>
            <person name="Shu S."/>
            <person name="Taher L."/>
            <person name="Blitz I.L."/>
            <person name="Blumberg B."/>
            <person name="Dichmann D.S."/>
            <person name="Dubchak I."/>
            <person name="Amaya E."/>
            <person name="Detter J.C."/>
            <person name="Fletcher R."/>
            <person name="Gerhard D.S."/>
            <person name="Goodstein D."/>
            <person name="Graves T."/>
            <person name="Grigoriev I.V."/>
            <person name="Grimwood J."/>
            <person name="Kawashima T."/>
            <person name="Lindquist E."/>
            <person name="Lucas S.M."/>
            <person name="Mead P.E."/>
            <person name="Mitros T."/>
            <person name="Ogino H."/>
            <person name="Ohta Y."/>
            <person name="Poliakov A.V."/>
            <person name="Pollet N."/>
            <person name="Robert J."/>
            <person name="Salamov A."/>
            <person name="Sater A.K."/>
            <person name="Schmutz J."/>
            <person name="Terry A."/>
            <person name="Vize P.D."/>
            <person name="Warren W.C."/>
            <person name="Wells D."/>
            <person name="Wills A."/>
            <person name="Wilson R.K."/>
            <person name="Zimmerman L.B."/>
            <person name="Zorn A.M."/>
            <person name="Grainger R."/>
            <person name="Grammer T."/>
            <person name="Khokha M.K."/>
            <person name="Richardson P.M."/>
            <person name="Rokhsar D.S."/>
        </authorList>
    </citation>
    <scope>NUCLEOTIDE SEQUENCE [LARGE SCALE GENOMIC DNA]</scope>
    <source>
        <strain evidence="13">Nigerian</strain>
    </source>
</reference>
<keyword evidence="7" id="KW-0969">Cilium</keyword>
<evidence type="ECO:0000256" key="11">
    <source>
        <dbReference type="ARBA" id="ARBA00038348"/>
    </source>
</evidence>
<evidence type="ECO:0008006" key="14">
    <source>
        <dbReference type="Google" id="ProtNLM"/>
    </source>
</evidence>
<dbReference type="GO" id="GO:0060170">
    <property type="term" value="C:ciliary membrane"/>
    <property type="evidence" value="ECO:0007669"/>
    <property type="project" value="UniProtKB-SubCell"/>
</dbReference>
<proteinExistence type="inferred from homology"/>
<feature type="transmembrane region" description="Helical" evidence="12">
    <location>
        <begin position="49"/>
        <end position="68"/>
    </location>
</feature>
<evidence type="ECO:0000256" key="4">
    <source>
        <dbReference type="ARBA" id="ARBA00022692"/>
    </source>
</evidence>
<dbReference type="GeneTree" id="ENSGT00940000153899"/>
<keyword evidence="6 12" id="KW-1133">Transmembrane helix</keyword>
<comment type="similarity">
    <text evidence="11">Belongs to the TMEM17 family.</text>
</comment>
<protein>
    <recommendedName>
        <fullName evidence="14">Transmembrane protein 17</fullName>
    </recommendedName>
</protein>
<name>A0A803JNF6_XENTR</name>
<reference evidence="13" key="2">
    <citation type="submission" date="2021-03" db="UniProtKB">
        <authorList>
            <consortium name="Ensembl"/>
        </authorList>
    </citation>
    <scope>IDENTIFICATION</scope>
</reference>
<dbReference type="FunCoup" id="A0A803JNF6">
    <property type="interactions" value="94"/>
</dbReference>
<comment type="function">
    <text evidence="10">Transmembrane component of the tectonic-like complex, a complex localized at the transition zone of primary cilia and acting as a barrier that prevents diffusion of transmembrane proteins between the cilia and plasma membranes. Required for ciliogenesis and sonic hedgehog/SHH signaling.</text>
</comment>
<evidence type="ECO:0000256" key="9">
    <source>
        <dbReference type="ARBA" id="ARBA00023273"/>
    </source>
</evidence>
<keyword evidence="8 12" id="KW-0472">Membrane</keyword>
<evidence type="ECO:0000256" key="10">
    <source>
        <dbReference type="ARBA" id="ARBA00024803"/>
    </source>
</evidence>
<sequence>MAQAAGVRRQLDSLTRNIFLRDVGRTVPEKSGAPLTGDSEVAPSVSLQIFLYFNAFYFPFWWVCYVIMLQLKYVLLPDYYKFILVVLLILMSVIEVIRLYLGYSGNLQEKVPELAGFCLLSILLQLPLLLFLLCDPGLEPLPLERAAHGILTAFLLIQIPISIFALRKATRHLAGRFHLLGDLDGRA</sequence>
<keyword evidence="9" id="KW-0966">Cell projection</keyword>
<evidence type="ECO:0000256" key="7">
    <source>
        <dbReference type="ARBA" id="ARBA00023069"/>
    </source>
</evidence>
<keyword evidence="3" id="KW-1003">Cell membrane</keyword>
<accession>A0A803JNF6</accession>
<comment type="subcellular location">
    <subcellularLocation>
        <location evidence="1">Cell projection</location>
        <location evidence="1">Cilium membrane</location>
        <topology evidence="1">Multi-pass membrane protein</topology>
    </subcellularLocation>
</comment>
<evidence type="ECO:0000256" key="12">
    <source>
        <dbReference type="SAM" id="Phobius"/>
    </source>
</evidence>
<organism evidence="13">
    <name type="scientific">Xenopus tropicalis</name>
    <name type="common">Western clawed frog</name>
    <name type="synonym">Silurana tropicalis</name>
    <dbReference type="NCBI Taxonomy" id="8364"/>
    <lineage>
        <taxon>Eukaryota</taxon>
        <taxon>Metazoa</taxon>
        <taxon>Chordata</taxon>
        <taxon>Craniata</taxon>
        <taxon>Vertebrata</taxon>
        <taxon>Euteleostomi</taxon>
        <taxon>Amphibia</taxon>
        <taxon>Batrachia</taxon>
        <taxon>Anura</taxon>
        <taxon>Pipoidea</taxon>
        <taxon>Pipidae</taxon>
        <taxon>Xenopodinae</taxon>
        <taxon>Xenopus</taxon>
        <taxon>Silurana</taxon>
    </lineage>
</organism>
<evidence type="ECO:0000256" key="5">
    <source>
        <dbReference type="ARBA" id="ARBA00022794"/>
    </source>
</evidence>
<feature type="transmembrane region" description="Helical" evidence="12">
    <location>
        <begin position="80"/>
        <end position="101"/>
    </location>
</feature>
<evidence type="ECO:0000256" key="2">
    <source>
        <dbReference type="ARBA" id="ARBA00011495"/>
    </source>
</evidence>
<evidence type="ECO:0000256" key="3">
    <source>
        <dbReference type="ARBA" id="ARBA00022475"/>
    </source>
</evidence>
<dbReference type="Ensembl" id="ENSXETT00000124274">
    <property type="protein sequence ID" value="ENSXETP00000109490"/>
    <property type="gene ID" value="ENSXETG00000049006"/>
</dbReference>
<evidence type="ECO:0000256" key="6">
    <source>
        <dbReference type="ARBA" id="ARBA00022989"/>
    </source>
</evidence>
<dbReference type="AlphaFoldDB" id="A0A803JNF6"/>
<keyword evidence="4 12" id="KW-0812">Transmembrane</keyword>
<dbReference type="GO" id="GO:0030030">
    <property type="term" value="P:cell projection organization"/>
    <property type="evidence" value="ECO:0007669"/>
    <property type="project" value="UniProtKB-KW"/>
</dbReference>
<keyword evidence="5" id="KW-0970">Cilium biogenesis/degradation</keyword>
<dbReference type="Pfam" id="PF09799">
    <property type="entry name" value="Transmemb_17"/>
    <property type="match status" value="1"/>
</dbReference>
<dbReference type="PANTHER" id="PTHR13531:SF14">
    <property type="entry name" value="TRANSMEMBRANE PROTEIN 17"/>
    <property type="match status" value="1"/>
</dbReference>
<evidence type="ECO:0000313" key="13">
    <source>
        <dbReference type="Ensembl" id="ENSXETP00000109490"/>
    </source>
</evidence>
<evidence type="ECO:0000256" key="1">
    <source>
        <dbReference type="ARBA" id="ARBA00004272"/>
    </source>
</evidence>